<sequence length="613" mass="70696">MNIFSTSLSKKGKNINNNCQKCKNTIKTPVSERCEAHSSFCQMCIIQNYKAHAINCGKCHLNMKYLNFKICFSCLENEKTFKIPCCDDHNYCQECINLRFNLVDSLCKKCSKYFKAIGSAFNLHKCSICSENCQDIIVISRCHNYCKRCLNFSQTNYDDFFKLKSACLSCIKKCIPQLKYEEIREKEQESKSLEARGIKKCWICNTDYSNGILYKTPKCAKHNYCEKCLVDNKNEVYCNECKQYFSSIMREIDQTNMTCALCTMGGDIPCCSIHIFCRNCKDFMTKNDFSKYHIFRSCQTCFMKFQSLNPNFYSLNSGNMSISQPLTNINYISQQFPIINNKELSISSSIPFQQSSEIICNQASINPNAYLQSNEVINNQISINPNRNQSILINNDKKRLVANPPSVQSISKILPGKDSQFHSVESESPNILKTIKSTIDLKKSDVVEVQRHIDADLQEGIVHGVQIPLSRRSSIQGFILSNTTLDIIPVCTICRTTELYSSFLCNHNFCFECLMIYAALEIYNFFENYQSNKLITNKKFEYKCPVNTCRYNIKVPTSLVLYYLIGLRKGEFICKKSDLYMMNRNQLELIAGISSEWIPFFDGLKYNSVYRFN</sequence>
<keyword evidence="1" id="KW-0479">Metal-binding</keyword>
<dbReference type="Proteomes" id="UP000187209">
    <property type="component" value="Unassembled WGS sequence"/>
</dbReference>
<accession>A0A1R2C4F5</accession>
<feature type="domain" description="RING-type" evidence="4">
    <location>
        <begin position="491"/>
        <end position="547"/>
    </location>
</feature>
<evidence type="ECO:0000256" key="3">
    <source>
        <dbReference type="ARBA" id="ARBA00022833"/>
    </source>
</evidence>
<evidence type="ECO:0000313" key="6">
    <source>
        <dbReference type="Proteomes" id="UP000187209"/>
    </source>
</evidence>
<dbReference type="InterPro" id="IPR017907">
    <property type="entry name" value="Znf_RING_CS"/>
</dbReference>
<evidence type="ECO:0000256" key="2">
    <source>
        <dbReference type="ARBA" id="ARBA00022771"/>
    </source>
</evidence>
<name>A0A1R2C4F5_9CILI</name>
<dbReference type="SMART" id="SM00184">
    <property type="entry name" value="RING"/>
    <property type="match status" value="4"/>
</dbReference>
<keyword evidence="2" id="KW-0863">Zinc-finger</keyword>
<dbReference type="EMBL" id="MPUH01000287">
    <property type="protein sequence ID" value="OMJ83908.1"/>
    <property type="molecule type" value="Genomic_DNA"/>
</dbReference>
<comment type="caution">
    <text evidence="5">The sequence shown here is derived from an EMBL/GenBank/DDBJ whole genome shotgun (WGS) entry which is preliminary data.</text>
</comment>
<keyword evidence="3" id="KW-0862">Zinc</keyword>
<feature type="domain" description="RING-type" evidence="4">
    <location>
        <begin position="126"/>
        <end position="170"/>
    </location>
</feature>
<reference evidence="5 6" key="1">
    <citation type="submission" date="2016-11" db="EMBL/GenBank/DDBJ databases">
        <title>The macronuclear genome of Stentor coeruleus: a giant cell with tiny introns.</title>
        <authorList>
            <person name="Slabodnick M."/>
            <person name="Ruby J.G."/>
            <person name="Reiff S.B."/>
            <person name="Swart E.C."/>
            <person name="Gosai S."/>
            <person name="Prabakaran S."/>
            <person name="Witkowska E."/>
            <person name="Larue G.E."/>
            <person name="Fisher S."/>
            <person name="Freeman R.M."/>
            <person name="Gunawardena J."/>
            <person name="Chu W."/>
            <person name="Stover N.A."/>
            <person name="Gregory B.D."/>
            <person name="Nowacki M."/>
            <person name="Derisi J."/>
            <person name="Roy S.W."/>
            <person name="Marshall W.F."/>
            <person name="Sood P."/>
        </authorList>
    </citation>
    <scope>NUCLEOTIDE SEQUENCE [LARGE SCALE GENOMIC DNA]</scope>
    <source>
        <strain evidence="5">WM001</strain>
    </source>
</reference>
<feature type="domain" description="RING-type" evidence="4">
    <location>
        <begin position="71"/>
        <end position="110"/>
    </location>
</feature>
<evidence type="ECO:0000313" key="5">
    <source>
        <dbReference type="EMBL" id="OMJ83908.1"/>
    </source>
</evidence>
<organism evidence="5 6">
    <name type="scientific">Stentor coeruleus</name>
    <dbReference type="NCBI Taxonomy" id="5963"/>
    <lineage>
        <taxon>Eukaryota</taxon>
        <taxon>Sar</taxon>
        <taxon>Alveolata</taxon>
        <taxon>Ciliophora</taxon>
        <taxon>Postciliodesmatophora</taxon>
        <taxon>Heterotrichea</taxon>
        <taxon>Heterotrichida</taxon>
        <taxon>Stentoridae</taxon>
        <taxon>Stentor</taxon>
    </lineage>
</organism>
<dbReference type="GO" id="GO:0008270">
    <property type="term" value="F:zinc ion binding"/>
    <property type="evidence" value="ECO:0007669"/>
    <property type="project" value="UniProtKB-KW"/>
</dbReference>
<proteinExistence type="predicted"/>
<dbReference type="InterPro" id="IPR001841">
    <property type="entry name" value="Znf_RING"/>
</dbReference>
<dbReference type="AlphaFoldDB" id="A0A1R2C4F5"/>
<feature type="domain" description="RING-type" evidence="4">
    <location>
        <begin position="201"/>
        <end position="241"/>
    </location>
</feature>
<protein>
    <recommendedName>
        <fullName evidence="4">RING-type domain-containing protein</fullName>
    </recommendedName>
</protein>
<evidence type="ECO:0000256" key="1">
    <source>
        <dbReference type="ARBA" id="ARBA00022723"/>
    </source>
</evidence>
<keyword evidence="6" id="KW-1185">Reference proteome</keyword>
<dbReference type="PROSITE" id="PS00518">
    <property type="entry name" value="ZF_RING_1"/>
    <property type="match status" value="1"/>
</dbReference>
<evidence type="ECO:0000259" key="4">
    <source>
        <dbReference type="SMART" id="SM00184"/>
    </source>
</evidence>
<gene>
    <name evidence="5" type="ORF">SteCoe_15064</name>
</gene>